<evidence type="ECO:0000313" key="2">
    <source>
        <dbReference type="Proteomes" id="UP000298460"/>
    </source>
</evidence>
<dbReference type="Pfam" id="PF09962">
    <property type="entry name" value="DUF2196"/>
    <property type="match status" value="1"/>
</dbReference>
<reference evidence="1 2" key="1">
    <citation type="submission" date="2019-03" db="EMBL/GenBank/DDBJ databases">
        <title>Draft Genome Sequence of Desulfosporosinus fructosivorans Strain 63.6F, Isolated from Marine Sediment in the Baltic Sea.</title>
        <authorList>
            <person name="Hausmann B."/>
            <person name="Vandieken V."/>
            <person name="Pjevac P."/>
            <person name="Schreck K."/>
            <person name="Herbold C.W."/>
            <person name="Loy A."/>
        </authorList>
    </citation>
    <scope>NUCLEOTIDE SEQUENCE [LARGE SCALE GENOMIC DNA]</scope>
    <source>
        <strain evidence="1 2">63.6F</strain>
    </source>
</reference>
<keyword evidence="2" id="KW-1185">Reference proteome</keyword>
<dbReference type="PANTHER" id="PTHR40069:SF1">
    <property type="entry name" value="YWBE PROTEIN"/>
    <property type="match status" value="1"/>
</dbReference>
<dbReference type="RefSeq" id="WP_135545423.1">
    <property type="nucleotide sequence ID" value="NZ_SPQQ01000002.1"/>
</dbReference>
<dbReference type="AlphaFoldDB" id="A0A4Z0R7W8"/>
<dbReference type="NCBIfam" id="TIGR03833">
    <property type="entry name" value="YwbE family protein"/>
    <property type="match status" value="1"/>
</dbReference>
<protein>
    <submittedName>
        <fullName evidence="1">YwbE family protein</fullName>
    </submittedName>
</protein>
<dbReference type="PANTHER" id="PTHR40069">
    <property type="entry name" value="YWBE PROTEIN"/>
    <property type="match status" value="1"/>
</dbReference>
<dbReference type="OrthoDB" id="9804519at2"/>
<organism evidence="1 2">
    <name type="scientific">Desulfosporosinus fructosivorans</name>
    <dbReference type="NCBI Taxonomy" id="2018669"/>
    <lineage>
        <taxon>Bacteria</taxon>
        <taxon>Bacillati</taxon>
        <taxon>Bacillota</taxon>
        <taxon>Clostridia</taxon>
        <taxon>Eubacteriales</taxon>
        <taxon>Desulfitobacteriaceae</taxon>
        <taxon>Desulfosporosinus</taxon>
    </lineage>
</organism>
<proteinExistence type="predicted"/>
<sequence length="64" mass="7006">MNGQIRKEINAGVTVDIVLKADQRTGKLTRGVVKDILTNSQTHPRGIKVRLTDGQVGRVQAIIK</sequence>
<accession>A0A4Z0R7W8</accession>
<dbReference type="EMBL" id="SPQQ01000002">
    <property type="protein sequence ID" value="TGE38928.1"/>
    <property type="molecule type" value="Genomic_DNA"/>
</dbReference>
<name>A0A4Z0R7W8_9FIRM</name>
<gene>
    <name evidence="1" type="ORF">E4K67_05500</name>
</gene>
<dbReference type="Proteomes" id="UP000298460">
    <property type="component" value="Unassembled WGS sequence"/>
</dbReference>
<evidence type="ECO:0000313" key="1">
    <source>
        <dbReference type="EMBL" id="TGE38928.1"/>
    </source>
</evidence>
<dbReference type="InterPro" id="IPR019240">
    <property type="entry name" value="DUF2196"/>
</dbReference>
<comment type="caution">
    <text evidence="1">The sequence shown here is derived from an EMBL/GenBank/DDBJ whole genome shotgun (WGS) entry which is preliminary data.</text>
</comment>